<dbReference type="PROSITE" id="PS00211">
    <property type="entry name" value="ABC_TRANSPORTER_1"/>
    <property type="match status" value="1"/>
</dbReference>
<dbReference type="InterPro" id="IPR015854">
    <property type="entry name" value="ABC_transpr_LolD-like"/>
</dbReference>
<evidence type="ECO:0000256" key="1">
    <source>
        <dbReference type="ARBA" id="ARBA00022448"/>
    </source>
</evidence>
<evidence type="ECO:0000313" key="5">
    <source>
        <dbReference type="EMBL" id="PCC37737.1"/>
    </source>
</evidence>
<reference evidence="5 6" key="1">
    <citation type="journal article" date="2017" name="Elife">
        <title>Extensive horizontal gene transfer in cheese-associated bacteria.</title>
        <authorList>
            <person name="Bonham K.S."/>
            <person name="Wolfe B.E."/>
            <person name="Dutton R.J."/>
        </authorList>
    </citation>
    <scope>NUCLEOTIDE SEQUENCE [LARGE SCALE GENOMIC DNA]</scope>
    <source>
        <strain evidence="5 6">341_9</strain>
    </source>
</reference>
<keyword evidence="2" id="KW-0547">Nucleotide-binding</keyword>
<dbReference type="PROSITE" id="PS50893">
    <property type="entry name" value="ABC_TRANSPORTER_2"/>
    <property type="match status" value="1"/>
</dbReference>
<dbReference type="SUPFAM" id="SSF52540">
    <property type="entry name" value="P-loop containing nucleoside triphosphate hydrolases"/>
    <property type="match status" value="1"/>
</dbReference>
<dbReference type="AlphaFoldDB" id="A0A2A3YEN0"/>
<dbReference type="InterPro" id="IPR003593">
    <property type="entry name" value="AAA+_ATPase"/>
</dbReference>
<dbReference type="GO" id="GO:0016887">
    <property type="term" value="F:ATP hydrolysis activity"/>
    <property type="evidence" value="ECO:0007669"/>
    <property type="project" value="InterPro"/>
</dbReference>
<evidence type="ECO:0000256" key="2">
    <source>
        <dbReference type="ARBA" id="ARBA00022741"/>
    </source>
</evidence>
<evidence type="ECO:0000256" key="3">
    <source>
        <dbReference type="ARBA" id="ARBA00022840"/>
    </source>
</evidence>
<dbReference type="RefSeq" id="WP_096197922.1">
    <property type="nucleotide sequence ID" value="NZ_NRGR01000041.1"/>
</dbReference>
<keyword evidence="3 5" id="KW-0067">ATP-binding</keyword>
<dbReference type="InterPro" id="IPR017871">
    <property type="entry name" value="ABC_transporter-like_CS"/>
</dbReference>
<dbReference type="GO" id="GO:0005886">
    <property type="term" value="C:plasma membrane"/>
    <property type="evidence" value="ECO:0007669"/>
    <property type="project" value="TreeGrafter"/>
</dbReference>
<dbReference type="InterPro" id="IPR003439">
    <property type="entry name" value="ABC_transporter-like_ATP-bd"/>
</dbReference>
<dbReference type="OrthoDB" id="5071054at2"/>
<dbReference type="InterPro" id="IPR027417">
    <property type="entry name" value="P-loop_NTPase"/>
</dbReference>
<organism evidence="5 6">
    <name type="scientific">Brachybacterium alimentarium</name>
    <dbReference type="NCBI Taxonomy" id="47845"/>
    <lineage>
        <taxon>Bacteria</taxon>
        <taxon>Bacillati</taxon>
        <taxon>Actinomycetota</taxon>
        <taxon>Actinomycetes</taxon>
        <taxon>Micrococcales</taxon>
        <taxon>Dermabacteraceae</taxon>
        <taxon>Brachybacterium</taxon>
    </lineage>
</organism>
<feature type="domain" description="ABC transporter" evidence="4">
    <location>
        <begin position="21"/>
        <end position="258"/>
    </location>
</feature>
<proteinExistence type="predicted"/>
<dbReference type="Gene3D" id="3.40.50.300">
    <property type="entry name" value="P-loop containing nucleotide triphosphate hydrolases"/>
    <property type="match status" value="1"/>
</dbReference>
<accession>A0A2A3YEN0</accession>
<keyword evidence="1" id="KW-0813">Transport</keyword>
<dbReference type="Pfam" id="PF00005">
    <property type="entry name" value="ABC_tran"/>
    <property type="match status" value="1"/>
</dbReference>
<gene>
    <name evidence="5" type="ORF">CIK66_17760</name>
</gene>
<dbReference type="SMART" id="SM00382">
    <property type="entry name" value="AAA"/>
    <property type="match status" value="1"/>
</dbReference>
<dbReference type="InterPro" id="IPR017911">
    <property type="entry name" value="MacB-like_ATP-bd"/>
</dbReference>
<evidence type="ECO:0000313" key="6">
    <source>
        <dbReference type="Proteomes" id="UP000218598"/>
    </source>
</evidence>
<protein>
    <submittedName>
        <fullName evidence="5">Peptide ABC transporter ATP-binding protein</fullName>
    </submittedName>
</protein>
<dbReference type="GO" id="GO:0022857">
    <property type="term" value="F:transmembrane transporter activity"/>
    <property type="evidence" value="ECO:0007669"/>
    <property type="project" value="TreeGrafter"/>
</dbReference>
<dbReference type="Proteomes" id="UP000218598">
    <property type="component" value="Unassembled WGS sequence"/>
</dbReference>
<dbReference type="FunFam" id="3.40.50.300:FF:000032">
    <property type="entry name" value="Export ABC transporter ATP-binding protein"/>
    <property type="match status" value="1"/>
</dbReference>
<keyword evidence="6" id="KW-1185">Reference proteome</keyword>
<dbReference type="PANTHER" id="PTHR24220:SF685">
    <property type="entry name" value="ABC TRANSPORTER RELATED"/>
    <property type="match status" value="1"/>
</dbReference>
<dbReference type="PANTHER" id="PTHR24220">
    <property type="entry name" value="IMPORT ATP-BINDING PROTEIN"/>
    <property type="match status" value="1"/>
</dbReference>
<sequence>MTSDIGASRSVTTDSTTPLAARAIDVVREYGSGAGRVRALDGLTIDLFAQRFTAIMGASGSGKSTFLHCLAGLDQATSGQILLGETDLGSLGDESLTATRRDRIGFVFQDGNLLPHLTAAENIDLGASLAGHRPDRAWRAGLVEHLGISDRMRHLPAQLSGGQRQRVAVARALLGRPDLIVADEPTGALDSASSRSLLEMLRACVDDYGQTVVMVTHDPAAAAVTDEVVLLKDGRAAGVFRTPTHESVLERVGELASHSEETA</sequence>
<dbReference type="EMBL" id="NRGR01000041">
    <property type="protein sequence ID" value="PCC37737.1"/>
    <property type="molecule type" value="Genomic_DNA"/>
</dbReference>
<dbReference type="CDD" id="cd03255">
    <property type="entry name" value="ABC_MJ0796_LolCDE_FtsE"/>
    <property type="match status" value="1"/>
</dbReference>
<name>A0A2A3YEN0_9MICO</name>
<evidence type="ECO:0000259" key="4">
    <source>
        <dbReference type="PROSITE" id="PS50893"/>
    </source>
</evidence>
<dbReference type="GO" id="GO:0005524">
    <property type="term" value="F:ATP binding"/>
    <property type="evidence" value="ECO:0007669"/>
    <property type="project" value="UniProtKB-KW"/>
</dbReference>
<dbReference type="GO" id="GO:0098796">
    <property type="term" value="C:membrane protein complex"/>
    <property type="evidence" value="ECO:0007669"/>
    <property type="project" value="UniProtKB-ARBA"/>
</dbReference>
<comment type="caution">
    <text evidence="5">The sequence shown here is derived from an EMBL/GenBank/DDBJ whole genome shotgun (WGS) entry which is preliminary data.</text>
</comment>